<feature type="compositionally biased region" description="Polar residues" evidence="1">
    <location>
        <begin position="1359"/>
        <end position="1373"/>
    </location>
</feature>
<feature type="region of interest" description="Disordered" evidence="1">
    <location>
        <begin position="2403"/>
        <end position="2428"/>
    </location>
</feature>
<feature type="compositionally biased region" description="Basic and acidic residues" evidence="1">
    <location>
        <begin position="1560"/>
        <end position="1570"/>
    </location>
</feature>
<dbReference type="InterPro" id="IPR046538">
    <property type="entry name" value="DUF6603"/>
</dbReference>
<gene>
    <name evidence="3" type="ORF">FMUND_12202</name>
</gene>
<feature type="compositionally biased region" description="Polar residues" evidence="1">
    <location>
        <begin position="2261"/>
        <end position="2274"/>
    </location>
</feature>
<dbReference type="PANTHER" id="PTHR30619">
    <property type="entry name" value="DNA INTERNALIZATION/COMPETENCE PROTEIN COMEC/REC2"/>
    <property type="match status" value="1"/>
</dbReference>
<evidence type="ECO:0000313" key="4">
    <source>
        <dbReference type="Proteomes" id="UP000544331"/>
    </source>
</evidence>
<feature type="compositionally biased region" description="Basic residues" evidence="1">
    <location>
        <begin position="1348"/>
        <end position="1358"/>
    </location>
</feature>
<dbReference type="PANTHER" id="PTHR30619:SF1">
    <property type="entry name" value="RECOMBINATION PROTEIN 2"/>
    <property type="match status" value="1"/>
</dbReference>
<feature type="region of interest" description="Disordered" evidence="1">
    <location>
        <begin position="2357"/>
        <end position="2390"/>
    </location>
</feature>
<comment type="caution">
    <text evidence="3">The sequence shown here is derived from an EMBL/GenBank/DDBJ whole genome shotgun (WGS) entry which is preliminary data.</text>
</comment>
<dbReference type="InterPro" id="IPR036866">
    <property type="entry name" value="RibonucZ/Hydroxyglut_hydro"/>
</dbReference>
<dbReference type="OrthoDB" id="5352492at2759"/>
<feature type="compositionally biased region" description="Low complexity" evidence="1">
    <location>
        <begin position="584"/>
        <end position="606"/>
    </location>
</feature>
<feature type="compositionally biased region" description="Basic and acidic residues" evidence="1">
    <location>
        <begin position="2379"/>
        <end position="2390"/>
    </location>
</feature>
<feature type="region of interest" description="Disordered" evidence="1">
    <location>
        <begin position="2261"/>
        <end position="2282"/>
    </location>
</feature>
<reference evidence="3 4" key="1">
    <citation type="submission" date="2020-05" db="EMBL/GenBank/DDBJ databases">
        <title>Identification and distribution of gene clusters putatively required for synthesis of sphingolipid metabolism inhibitors in phylogenetically diverse species of the filamentous fungus Fusarium.</title>
        <authorList>
            <person name="Kim H.-S."/>
            <person name="Busman M."/>
            <person name="Brown D.W."/>
            <person name="Divon H."/>
            <person name="Uhlig S."/>
            <person name="Proctor R.H."/>
        </authorList>
    </citation>
    <scope>NUCLEOTIDE SEQUENCE [LARGE SCALE GENOMIC DNA]</scope>
    <source>
        <strain evidence="3 4">NRRL 66235</strain>
    </source>
</reference>
<dbReference type="EMBL" id="JAAOAN010000489">
    <property type="protein sequence ID" value="KAF5705179.1"/>
    <property type="molecule type" value="Genomic_DNA"/>
</dbReference>
<feature type="compositionally biased region" description="Basic and acidic residues" evidence="1">
    <location>
        <begin position="49"/>
        <end position="63"/>
    </location>
</feature>
<name>A0A8H6D698_9HYPO</name>
<feature type="region of interest" description="Disordered" evidence="1">
    <location>
        <begin position="1542"/>
        <end position="1574"/>
    </location>
</feature>
<dbReference type="Proteomes" id="UP000544331">
    <property type="component" value="Unassembled WGS sequence"/>
</dbReference>
<feature type="compositionally biased region" description="Basic and acidic residues" evidence="1">
    <location>
        <begin position="2403"/>
        <end position="2412"/>
    </location>
</feature>
<evidence type="ECO:0000256" key="1">
    <source>
        <dbReference type="SAM" id="MobiDB-lite"/>
    </source>
</evidence>
<protein>
    <submittedName>
        <fullName evidence="3">Transcriptional activator srcap</fullName>
    </submittedName>
</protein>
<proteinExistence type="predicted"/>
<dbReference type="Pfam" id="PF20248">
    <property type="entry name" value="DUF6603"/>
    <property type="match status" value="1"/>
</dbReference>
<feature type="region of interest" description="Disordered" evidence="1">
    <location>
        <begin position="584"/>
        <end position="608"/>
    </location>
</feature>
<keyword evidence="4" id="KW-1185">Reference proteome</keyword>
<dbReference type="InterPro" id="IPR052159">
    <property type="entry name" value="Competence_DNA_uptake"/>
</dbReference>
<feature type="region of interest" description="Disordered" evidence="1">
    <location>
        <begin position="43"/>
        <end position="72"/>
    </location>
</feature>
<sequence>METTKCGVASYFVNVGQGDGIILLMFSAFTVMGNKKVERAILMDGGPDPSKKFDEDAEGEPHENPPPAAKTPNRNIKRAIADIERDFECQGDPYYPGNRNRLVFDGFVVTHWDKDHARGVMWYLLQDMIMMRERGFKTLSRAHYKDDKPESYFYAPTWKDPTTWDKAYNKNFSTSIVGDGKLGEFDDVMLQIKVEANDLHPMPQTFYRLLKMRVGTQWLIGRNLFAKDDTAVSYSDRDGCESLEKLIETVKPIYKDIDGTGRVPALYCVALNRIVIHSGFQSTITEKNAESICSLVVWSELDNNQKATNVSVSHYLGGDTYSKVELKIYEWMNYLPSNDNSVPVVKLSHHGATSSNPDEMWERLKPIFVVGSSGSGNAHGHPRWEIVTRMYARYMYNTTANRYLALEPFLLTNWPTFLGNIWFDIPEQTRPNIKAFYGRVLMAMHGAWKQATAYRKKEHKKPIPLWDVIQLLADELDGKLPHDYDPTDDQRKVLWAWLRESAVPELSRTDEAYVSWPVIYMFTWMLAAYACENGKRDNRPWNRLTDSAYAQEIPMQSLKEDFRSQESAGRRSHRRYLSQFSTSSWDAISPSSSSDDGSEVGSSDEGGNWKLVPTIVHSPAAPRPSTRIFQDAFPFVDANSFVLVPEGLPKDVAPTPDATIPTDSPLNLFVRNLAGCCLQLSHSPSPPASPSGTVVPVPLAEVDVLRDWLGNIFRIAPQSITVRFKPTAWPLKGSASADMDFSVALDERLSFQADSCTAMDILGLNQANINAMISRSLVFPMGITFNSKKTDTSCKRDSVAIQNAGDDVWTLSDVARLSGVEHPFTKVLGPLPLQPCTKGRNMLWYTANASKTTTLRLEFKLTDGARKTFCCWLDAPQKGLDLTNVLVVLKNTTVCRYTATSDIAIPRGEIIFRLDLKLNSVAFSAIVSFDRDEVTLRLQRDKGMDGSFTLDDAVQWVGKTLGLQGMAECDSLLRQAGEFLKATKPRALEFGFAFGADGGLGGIQRMSATMQVELSAGKPHSDDRIVFFLTFAWTPRGGALFRGNLWSGMPSWEPWREILPDVSGNVLDYVDLKVLCGLQSLPRGLPTQIRIAEISLDKAGMELHGMLVCDDSDDTDPKDVPRVSLGLVDVRTSIQWNQPESLGLASTSFSFSLGVEVLLHAAEPKVTTDSTTPLAPATLIGDISYSDKVWKLRAGVRNLTGAHLAGFFPRGGTRDAAMEMLQHFSMETLDVRYEYDGGSSPPSQEAAAKFFSISGLLNIGQLQLKISFFNKGKGDWEFGAALSPKLGSVGNAPTTIGDLLQGLLGDGNTDPLPFVPGEVKNIPILKPQGDDLLNFTCKMMKLPDQKKAGVKRSRKARRQPTTDSQASAGTHTPEAPNTQLLVLVASVHLSSISLTFIQWRDPAWPSSVPSKRIIKVTVDQIGPFQAPLVGELKSPFDQLVYMWVSDKATEQLAAQSFSKTAVGQLGDSTGQKLEAGVTKREFDALATATVKPTDSLFFKANKEKYADADIVIALGSHFLVVAKNSQGVSTAVLDYVFARPKSPQKSLCGGPSLRNSGSHQAEENPNKDPAKAPYNKALGPLTIENVGLQYEKETNRLGIVLDATFLLGPIGLALLGFSLSCKLQSPSSSLALRHSMESTRLLGDAAAPEETPGDELERQSMPVSDFKVSLAGLIVSFDKDPLTIAGGFMHTTVAGADYYAGGLIFKFKPWMIMAVGVYGRVPRPNNTEALSCGGSGMVCDNSSGDESWDESSIDGSCLIDDRLGVQDNGSFTMLFIIFKLEGPLFSVGFADISGLTGGVGVNSEVRLPTAETVLSFPFVRKDGPDTKAGPIAALTSLLYPDKTQPWFTAREGSFWVAAGCKVTAFTMLDVDAVLVLQLNPDVQIGIYGVATMDVPSLAADIKFAHVELGIACTLDVGAGAFRLDAQLSPRSFVLHESCHLTGGIALYAWFGGTKVAKDDPNRPSNGDFVLTIGGYHQAFVCPPQYPNPPRLGISWALGSALKITGEAYFAVNPRVCMGGGRLHASLSAGPLGAWFDAFIDFLINFRPFHFTAGGGIAVGVRFSLDLWLVTIRISAEISATLSVMGPPMAGTVHVDFWVFGFDINFGDLDAARQQDTLLSVTAFRDLALKSGGGSGKGQGIPLEWVSGKVEEKPETTKPFQFNCDSGLIPNSSVPGTSSVTSFPEVAAWHAPLPKGTWIVRGASFSCTISLGFAATAATVDDQRPTVNEPLKHVEIPEAQQQIFARPMQLREPLRSPVTITITKPETDKPSPQGNERTDKEWGVQPVVKSVPQSIWGQYSPSEDPAVSGNGINTLLDGRKPGSIAAVMGFTITPPLPFKSRDTLPKINMRRDMLQSVNTDGYAFPPDVTKESDAAWDPRPLTEEEKNKATKGKRWDNAVRTWKADGQREDTKKRTSKVRVRSDGRNDPLLSHSEKVVNAWAARLRFAEGALTGRKPVALIARFDDMIPAAPAISVGV</sequence>
<evidence type="ECO:0000313" key="3">
    <source>
        <dbReference type="EMBL" id="KAF5705179.1"/>
    </source>
</evidence>
<feature type="region of interest" description="Disordered" evidence="1">
    <location>
        <begin position="1345"/>
        <end position="1373"/>
    </location>
</feature>
<dbReference type="Gene3D" id="3.60.15.10">
    <property type="entry name" value="Ribonuclease Z/Hydroxyacylglutathione hydrolase-like"/>
    <property type="match status" value="1"/>
</dbReference>
<accession>A0A8H6D698</accession>
<organism evidence="3 4">
    <name type="scientific">Fusarium mundagurra</name>
    <dbReference type="NCBI Taxonomy" id="1567541"/>
    <lineage>
        <taxon>Eukaryota</taxon>
        <taxon>Fungi</taxon>
        <taxon>Dikarya</taxon>
        <taxon>Ascomycota</taxon>
        <taxon>Pezizomycotina</taxon>
        <taxon>Sordariomycetes</taxon>
        <taxon>Hypocreomycetidae</taxon>
        <taxon>Hypocreales</taxon>
        <taxon>Nectriaceae</taxon>
        <taxon>Fusarium</taxon>
        <taxon>Fusarium fujikuroi species complex</taxon>
    </lineage>
</organism>
<evidence type="ECO:0000259" key="2">
    <source>
        <dbReference type="Pfam" id="PF20248"/>
    </source>
</evidence>
<feature type="domain" description="DUF6603" evidence="2">
    <location>
        <begin position="1575"/>
        <end position="2154"/>
    </location>
</feature>